<evidence type="ECO:0000313" key="3">
    <source>
        <dbReference type="Proteomes" id="UP001165082"/>
    </source>
</evidence>
<name>A0A9W7DW68_9STRA</name>
<feature type="signal peptide" evidence="1">
    <location>
        <begin position="1"/>
        <end position="20"/>
    </location>
</feature>
<keyword evidence="3" id="KW-1185">Reference proteome</keyword>
<dbReference type="EMBL" id="BRXZ01003556">
    <property type="protein sequence ID" value="GMH57168.1"/>
    <property type="molecule type" value="Genomic_DNA"/>
</dbReference>
<gene>
    <name evidence="2" type="ORF">TrRE_jg5813</name>
</gene>
<evidence type="ECO:0000313" key="2">
    <source>
        <dbReference type="EMBL" id="GMH57168.1"/>
    </source>
</evidence>
<comment type="caution">
    <text evidence="2">The sequence shown here is derived from an EMBL/GenBank/DDBJ whole genome shotgun (WGS) entry which is preliminary data.</text>
</comment>
<feature type="chain" id="PRO_5040718681" evidence="1">
    <location>
        <begin position="21"/>
        <end position="164"/>
    </location>
</feature>
<organism evidence="2 3">
    <name type="scientific">Triparma retinervis</name>
    <dbReference type="NCBI Taxonomy" id="2557542"/>
    <lineage>
        <taxon>Eukaryota</taxon>
        <taxon>Sar</taxon>
        <taxon>Stramenopiles</taxon>
        <taxon>Ochrophyta</taxon>
        <taxon>Bolidophyceae</taxon>
        <taxon>Parmales</taxon>
        <taxon>Triparmaceae</taxon>
        <taxon>Triparma</taxon>
    </lineage>
</organism>
<protein>
    <submittedName>
        <fullName evidence="2">Uncharacterized protein</fullName>
    </submittedName>
</protein>
<accession>A0A9W7DW68</accession>
<proteinExistence type="predicted"/>
<keyword evidence="1" id="KW-0732">Signal</keyword>
<dbReference type="AlphaFoldDB" id="A0A9W7DW68"/>
<sequence>MRQLLLILLVLFSVVPSSRADYNTWTNSCNDGHEPGGSTKQWRTRNTCKTRRTRVCDSVDKWGNRVTCSEETNRNPAEAYDGDCTSPTATPAACTLDYTYDGKCTHSVHNGCDRQTAWQCGCKQVQRGCYQEQKCEEKWRKKVRMISERWTRFDMVILVKRRSS</sequence>
<dbReference type="Proteomes" id="UP001165082">
    <property type="component" value="Unassembled WGS sequence"/>
</dbReference>
<reference evidence="2" key="1">
    <citation type="submission" date="2022-07" db="EMBL/GenBank/DDBJ databases">
        <title>Genome analysis of Parmales, a sister group of diatoms, reveals the evolutionary specialization of diatoms from phago-mixotrophs to photoautotrophs.</title>
        <authorList>
            <person name="Ban H."/>
            <person name="Sato S."/>
            <person name="Yoshikawa S."/>
            <person name="Kazumasa Y."/>
            <person name="Nakamura Y."/>
            <person name="Ichinomiya M."/>
            <person name="Saitoh K."/>
            <person name="Sato N."/>
            <person name="Blanc-Mathieu R."/>
            <person name="Endo H."/>
            <person name="Kuwata A."/>
            <person name="Ogata H."/>
        </authorList>
    </citation>
    <scope>NUCLEOTIDE SEQUENCE</scope>
</reference>
<evidence type="ECO:0000256" key="1">
    <source>
        <dbReference type="SAM" id="SignalP"/>
    </source>
</evidence>